<feature type="region of interest" description="Disordered" evidence="6">
    <location>
        <begin position="126"/>
        <end position="146"/>
    </location>
</feature>
<evidence type="ECO:0000259" key="7">
    <source>
        <dbReference type="PROSITE" id="PS50048"/>
    </source>
</evidence>
<dbReference type="Proteomes" id="UP001578633">
    <property type="component" value="Chromosome 10"/>
</dbReference>
<feature type="compositionally biased region" description="Polar residues" evidence="6">
    <location>
        <begin position="15"/>
        <end position="36"/>
    </location>
</feature>
<dbReference type="PANTHER" id="PTHR47338:SF10">
    <property type="entry name" value="TRANSCRIPTION FACTOR DOMAIN-CONTAINING PROTEIN-RELATED"/>
    <property type="match status" value="1"/>
</dbReference>
<dbReference type="InterPro" id="IPR007219">
    <property type="entry name" value="XnlR_reg_dom"/>
</dbReference>
<feature type="compositionally biased region" description="Polar residues" evidence="6">
    <location>
        <begin position="630"/>
        <end position="656"/>
    </location>
</feature>
<reference evidence="8 9" key="1">
    <citation type="submission" date="2024-09" db="EMBL/GenBank/DDBJ databases">
        <title>T2T genomes of carrot and Alternaria dauci and their utility for understanding host-pathogen interaction during carrot leaf blight disease.</title>
        <authorList>
            <person name="Liu W."/>
            <person name="Xu S."/>
            <person name="Ou C."/>
            <person name="Liu X."/>
            <person name="Zhuang F."/>
            <person name="Deng X.W."/>
        </authorList>
    </citation>
    <scope>NUCLEOTIDE SEQUENCE [LARGE SCALE GENOMIC DNA]</scope>
    <source>
        <strain evidence="8 9">A2016</strain>
    </source>
</reference>
<dbReference type="EMBL" id="JBHGVX010000010">
    <property type="protein sequence ID" value="KAL1792019.1"/>
    <property type="molecule type" value="Genomic_DNA"/>
</dbReference>
<dbReference type="Gene3D" id="4.10.240.10">
    <property type="entry name" value="Zn(2)-C6 fungal-type DNA-binding domain"/>
    <property type="match status" value="1"/>
</dbReference>
<name>A0ABR3U8S3_9PLEO</name>
<keyword evidence="4" id="KW-0804">Transcription</keyword>
<evidence type="ECO:0000313" key="8">
    <source>
        <dbReference type="EMBL" id="KAL1792019.1"/>
    </source>
</evidence>
<proteinExistence type="predicted"/>
<organism evidence="8 9">
    <name type="scientific">Alternaria dauci</name>
    <dbReference type="NCBI Taxonomy" id="48095"/>
    <lineage>
        <taxon>Eukaryota</taxon>
        <taxon>Fungi</taxon>
        <taxon>Dikarya</taxon>
        <taxon>Ascomycota</taxon>
        <taxon>Pezizomycotina</taxon>
        <taxon>Dothideomycetes</taxon>
        <taxon>Pleosporomycetidae</taxon>
        <taxon>Pleosporales</taxon>
        <taxon>Pleosporineae</taxon>
        <taxon>Pleosporaceae</taxon>
        <taxon>Alternaria</taxon>
        <taxon>Alternaria sect. Porri</taxon>
    </lineage>
</organism>
<comment type="caution">
    <text evidence="8">The sequence shown here is derived from an EMBL/GenBank/DDBJ whole genome shotgun (WGS) entry which is preliminary data.</text>
</comment>
<gene>
    <name evidence="8" type="ORF">ACET3X_009770</name>
</gene>
<evidence type="ECO:0000256" key="6">
    <source>
        <dbReference type="SAM" id="MobiDB-lite"/>
    </source>
</evidence>
<feature type="region of interest" description="Disordered" evidence="6">
    <location>
        <begin position="728"/>
        <end position="810"/>
    </location>
</feature>
<evidence type="ECO:0000256" key="1">
    <source>
        <dbReference type="ARBA" id="ARBA00004123"/>
    </source>
</evidence>
<dbReference type="InterPro" id="IPR001138">
    <property type="entry name" value="Zn2Cys6_DnaBD"/>
</dbReference>
<evidence type="ECO:0000256" key="2">
    <source>
        <dbReference type="ARBA" id="ARBA00022723"/>
    </source>
</evidence>
<dbReference type="CDD" id="cd12148">
    <property type="entry name" value="fungal_TF_MHR"/>
    <property type="match status" value="1"/>
</dbReference>
<dbReference type="Pfam" id="PF04082">
    <property type="entry name" value="Fungal_trans"/>
    <property type="match status" value="1"/>
</dbReference>
<feature type="region of interest" description="Disordered" evidence="6">
    <location>
        <begin position="1"/>
        <end position="36"/>
    </location>
</feature>
<feature type="compositionally biased region" description="Pro residues" evidence="6">
    <location>
        <begin position="780"/>
        <end position="789"/>
    </location>
</feature>
<evidence type="ECO:0000313" key="9">
    <source>
        <dbReference type="Proteomes" id="UP001578633"/>
    </source>
</evidence>
<evidence type="ECO:0000256" key="5">
    <source>
        <dbReference type="ARBA" id="ARBA00023242"/>
    </source>
</evidence>
<dbReference type="CDD" id="cd00067">
    <property type="entry name" value="GAL4"/>
    <property type="match status" value="1"/>
</dbReference>
<feature type="compositionally biased region" description="Polar residues" evidence="6">
    <location>
        <begin position="790"/>
        <end position="810"/>
    </location>
</feature>
<dbReference type="InterPro" id="IPR036864">
    <property type="entry name" value="Zn2-C6_fun-type_DNA-bd_sf"/>
</dbReference>
<dbReference type="PROSITE" id="PS00463">
    <property type="entry name" value="ZN2_CY6_FUNGAL_1"/>
    <property type="match status" value="1"/>
</dbReference>
<dbReference type="InterPro" id="IPR050815">
    <property type="entry name" value="TF_fung"/>
</dbReference>
<evidence type="ECO:0000256" key="4">
    <source>
        <dbReference type="ARBA" id="ARBA00023163"/>
    </source>
</evidence>
<accession>A0ABR3U8S3</accession>
<evidence type="ECO:0000256" key="3">
    <source>
        <dbReference type="ARBA" id="ARBA00023015"/>
    </source>
</evidence>
<dbReference type="Pfam" id="PF00172">
    <property type="entry name" value="Zn_clus"/>
    <property type="match status" value="1"/>
</dbReference>
<dbReference type="SUPFAM" id="SSF57701">
    <property type="entry name" value="Zn2/Cys6 DNA-binding domain"/>
    <property type="match status" value="1"/>
</dbReference>
<keyword evidence="2" id="KW-0479">Metal-binding</keyword>
<keyword evidence="9" id="KW-1185">Reference proteome</keyword>
<keyword evidence="3" id="KW-0805">Transcription regulation</keyword>
<feature type="region of interest" description="Disordered" evidence="6">
    <location>
        <begin position="622"/>
        <end position="688"/>
    </location>
</feature>
<dbReference type="GeneID" id="96090092"/>
<feature type="compositionally biased region" description="Low complexity" evidence="6">
    <location>
        <begin position="748"/>
        <end position="766"/>
    </location>
</feature>
<dbReference type="SMART" id="SM00066">
    <property type="entry name" value="GAL4"/>
    <property type="match status" value="1"/>
</dbReference>
<dbReference type="PANTHER" id="PTHR47338">
    <property type="entry name" value="ZN(II)2CYS6 TRANSCRIPTION FACTOR (EUROFUNG)-RELATED"/>
    <property type="match status" value="1"/>
</dbReference>
<feature type="compositionally biased region" description="Polar residues" evidence="6">
    <location>
        <begin position="665"/>
        <end position="688"/>
    </location>
</feature>
<keyword evidence="5" id="KW-0539">Nucleus</keyword>
<protein>
    <recommendedName>
        <fullName evidence="7">Zn(2)-C6 fungal-type domain-containing protein</fullName>
    </recommendedName>
</protein>
<sequence>MASNGSESPDETFFNDFSQQAQETNSTNGHDTQQDGTSKVKRIACVLCRKRKLRCDGARPTCSTCKRLSHDCAYDEVRKKSGPKRGYVKLLEQRLQQVETLLKTQDTADSSKEAPHQDSASAYVANTVNQGPPNSSNVPNATSNFQAGTNASRIAGASQFQTAGTTGNGAETEASWEMIGLGLEEPLPPQEIMDELYQIYFSKLHLSMPIIHRPRFMAALNLAPHMRPPVCLRYIIWTLAASVTDKYSALQDHFYHRARKYAQADEMKGHGESTITVAHCQTWVLTATYEFRQMYFPRAWLSAGRGVRQAQMMQLHRLDGAGLDVKQCLPPPKDWTEREERRRTFWLTFCIDRYASIGTGWPMTYDERDIITNLPSSDEAFEKSRPMTTGPLEELFVPGGVANLQPLGGIVLTAAMFGRNLLHLHRPLPNDNDDDINGGFWNRHRQIERVLLQTSLSLPDPLRLPSGLADPNVVFTNMCIHTSAICLHQAAIFKADKYRLPASVSNESKIRCVTAAAETASIMRMVSHMDLSAMNPFISFCVYVAARVFVQYLKTRPKDEQMKSSLQFLLQAMEALCRKNPLTESFLVQLDLDLEGAGLQGMRHQPMVQPTGKVSQLPECLQLGDGIGNQPHQTRSQASTNPFITQESPVPTTSATAFGDGGPFASTSIRNTQYSSNSSGPPFQVHNTNSIDMHTQNLAFLPSHFSSRASFAASQDFAPAGFAFNDGNEMDLSGGDRGIDHPSPATMSTQSRNGSTSRSSYSPGQSTEHTIPYRASPKMTGPPPPPPPSGANNGFQGFAATSESFPANNFGPSGNMGNTAYNDGFAMGNEWEYAALNTGTGLTPMGDASWDSMLENITMAWDLAGPGHEHAGRANAAGT</sequence>
<dbReference type="PROSITE" id="PS50048">
    <property type="entry name" value="ZN2_CY6_FUNGAL_2"/>
    <property type="match status" value="1"/>
</dbReference>
<dbReference type="RefSeq" id="XP_069302603.1">
    <property type="nucleotide sequence ID" value="XM_069455922.1"/>
</dbReference>
<dbReference type="SMART" id="SM00906">
    <property type="entry name" value="Fungal_trans"/>
    <property type="match status" value="1"/>
</dbReference>
<comment type="subcellular location">
    <subcellularLocation>
        <location evidence="1">Nucleus</location>
    </subcellularLocation>
</comment>
<feature type="domain" description="Zn(2)-C6 fungal-type" evidence="7">
    <location>
        <begin position="44"/>
        <end position="74"/>
    </location>
</feature>